<protein>
    <recommendedName>
        <fullName evidence="3">DUF1648 domain-containing protein</fullName>
    </recommendedName>
</protein>
<evidence type="ECO:0000313" key="2">
    <source>
        <dbReference type="EMBL" id="MDG6779313.1"/>
    </source>
</evidence>
<name>A0AAW6R4D5_GORRU</name>
<dbReference type="EMBL" id="JARUXG010000001">
    <property type="protein sequence ID" value="MDG6779313.1"/>
    <property type="molecule type" value="Genomic_DNA"/>
</dbReference>
<feature type="transmembrane region" description="Helical" evidence="1">
    <location>
        <begin position="52"/>
        <end position="72"/>
    </location>
</feature>
<feature type="transmembrane region" description="Helical" evidence="1">
    <location>
        <begin position="112"/>
        <end position="133"/>
    </location>
</feature>
<feature type="transmembrane region" description="Helical" evidence="1">
    <location>
        <begin position="139"/>
        <end position="160"/>
    </location>
</feature>
<dbReference type="RefSeq" id="WP_039880427.1">
    <property type="nucleotide sequence ID" value="NZ_CP136136.1"/>
</dbReference>
<proteinExistence type="predicted"/>
<evidence type="ECO:0000256" key="1">
    <source>
        <dbReference type="SAM" id="Phobius"/>
    </source>
</evidence>
<comment type="caution">
    <text evidence="2">The sequence shown here is derived from an EMBL/GenBank/DDBJ whole genome shotgun (WGS) entry which is preliminary data.</text>
</comment>
<sequence length="172" mass="18520">MTQPPRSPRRVLLPLAVVVFAAVWIGVAVVGSDELAGHIGMDGEVTRWDSKWGLLSGLGLVAVLIAVIFGGAERILSRLPARAVNFPSRRRKEYWMAPANREEFNRRMGDDLSLMGGATLLMMAWLLAASAIIGSGDSASWTLAIPVLIYLVAVLGYTVYISVGPRYAIPGV</sequence>
<reference evidence="2" key="1">
    <citation type="submission" date="2023-04" db="EMBL/GenBank/DDBJ databases">
        <title>Characterization and analysis of the complete genome of Gordonia rubripertincta 112, the degrader of aromatic and aliphatic compounds.</title>
        <authorList>
            <person name="Frantsuzova E."/>
            <person name="Bogun A."/>
            <person name="Delegan Y."/>
        </authorList>
    </citation>
    <scope>NUCLEOTIDE SEQUENCE</scope>
    <source>
        <strain evidence="2">112</strain>
    </source>
</reference>
<gene>
    <name evidence="2" type="ORF">QBL07_00545</name>
</gene>
<dbReference type="AlphaFoldDB" id="A0AAW6R4D5"/>
<accession>A0AAW6R4D5</accession>
<feature type="transmembrane region" description="Helical" evidence="1">
    <location>
        <begin position="12"/>
        <end position="32"/>
    </location>
</feature>
<evidence type="ECO:0008006" key="3">
    <source>
        <dbReference type="Google" id="ProtNLM"/>
    </source>
</evidence>
<keyword evidence="1" id="KW-0472">Membrane</keyword>
<keyword evidence="1" id="KW-0812">Transmembrane</keyword>
<organism evidence="2">
    <name type="scientific">Gordonia rubripertincta</name>
    <name type="common">Rhodococcus corallinus</name>
    <dbReference type="NCBI Taxonomy" id="36822"/>
    <lineage>
        <taxon>Bacteria</taxon>
        <taxon>Bacillati</taxon>
        <taxon>Actinomycetota</taxon>
        <taxon>Actinomycetes</taxon>
        <taxon>Mycobacteriales</taxon>
        <taxon>Gordoniaceae</taxon>
        <taxon>Gordonia</taxon>
    </lineage>
</organism>
<keyword evidence="1" id="KW-1133">Transmembrane helix</keyword>